<dbReference type="RefSeq" id="WP_377712160.1">
    <property type="nucleotide sequence ID" value="NZ_JBHTJM010000001.1"/>
</dbReference>
<dbReference type="Pfam" id="PF00300">
    <property type="entry name" value="His_Phos_1"/>
    <property type="match status" value="1"/>
</dbReference>
<dbReference type="PANTHER" id="PTHR47623">
    <property type="entry name" value="OS09G0287300 PROTEIN"/>
    <property type="match status" value="1"/>
</dbReference>
<keyword evidence="2" id="KW-1185">Reference proteome</keyword>
<organism evidence="1 2">
    <name type="scientific">Pseudofulvibacter geojedonensis</name>
    <dbReference type="NCBI Taxonomy" id="1123758"/>
    <lineage>
        <taxon>Bacteria</taxon>
        <taxon>Pseudomonadati</taxon>
        <taxon>Bacteroidota</taxon>
        <taxon>Flavobacteriia</taxon>
        <taxon>Flavobacteriales</taxon>
        <taxon>Flavobacteriaceae</taxon>
        <taxon>Pseudofulvibacter</taxon>
    </lineage>
</organism>
<sequence length="161" mass="18793">MKKLFIIRHAKSSWKYNLKDHDRPLKKRGENDAELLSKYTNELFDNPEIVLCSTANRTRLTANYFIKNWNLDIEKVFYKSQLYDFSGLDLIQQVKQCDNSINSLMIFGHNFAVTDFVNTFGNIYVENVPTCGFVVIDFNVSSWANITKGTTIYKVFPKEIR</sequence>
<evidence type="ECO:0000313" key="1">
    <source>
        <dbReference type="EMBL" id="MFD0962468.1"/>
    </source>
</evidence>
<dbReference type="SUPFAM" id="SSF53254">
    <property type="entry name" value="Phosphoglycerate mutase-like"/>
    <property type="match status" value="1"/>
</dbReference>
<dbReference type="Proteomes" id="UP001596997">
    <property type="component" value="Unassembled WGS sequence"/>
</dbReference>
<comment type="caution">
    <text evidence="1">The sequence shown here is derived from an EMBL/GenBank/DDBJ whole genome shotgun (WGS) entry which is preliminary data.</text>
</comment>
<dbReference type="CDD" id="cd07040">
    <property type="entry name" value="HP"/>
    <property type="match status" value="1"/>
</dbReference>
<dbReference type="InterPro" id="IPR013078">
    <property type="entry name" value="His_Pase_superF_clade-1"/>
</dbReference>
<dbReference type="Gene3D" id="3.40.50.1240">
    <property type="entry name" value="Phosphoglycerate mutase-like"/>
    <property type="match status" value="1"/>
</dbReference>
<dbReference type="InterPro" id="IPR029033">
    <property type="entry name" value="His_PPase_superfam"/>
</dbReference>
<evidence type="ECO:0000313" key="2">
    <source>
        <dbReference type="Proteomes" id="UP001596997"/>
    </source>
</evidence>
<reference evidence="2" key="1">
    <citation type="journal article" date="2019" name="Int. J. Syst. Evol. Microbiol.">
        <title>The Global Catalogue of Microorganisms (GCM) 10K type strain sequencing project: providing services to taxonomists for standard genome sequencing and annotation.</title>
        <authorList>
            <consortium name="The Broad Institute Genomics Platform"/>
            <consortium name="The Broad Institute Genome Sequencing Center for Infectious Disease"/>
            <person name="Wu L."/>
            <person name="Ma J."/>
        </authorList>
    </citation>
    <scope>NUCLEOTIDE SEQUENCE [LARGE SCALE GENOMIC DNA]</scope>
    <source>
        <strain evidence="2">CCUG 62114</strain>
    </source>
</reference>
<dbReference type="PANTHER" id="PTHR47623:SF1">
    <property type="entry name" value="OS09G0287300 PROTEIN"/>
    <property type="match status" value="1"/>
</dbReference>
<gene>
    <name evidence="1" type="ORF">ACFQ1O_00450</name>
</gene>
<dbReference type="EMBL" id="JBHTJM010000001">
    <property type="protein sequence ID" value="MFD0962468.1"/>
    <property type="molecule type" value="Genomic_DNA"/>
</dbReference>
<accession>A0ABW3HYB1</accession>
<proteinExistence type="predicted"/>
<name>A0ABW3HYB1_9FLAO</name>
<protein>
    <submittedName>
        <fullName evidence="1">SixA phosphatase family protein</fullName>
    </submittedName>
</protein>